<evidence type="ECO:0000313" key="1">
    <source>
        <dbReference type="EMBL" id="CAE7354697.1"/>
    </source>
</evidence>
<gene>
    <name evidence="1" type="ORF">SNAT2548_LOCUS18804</name>
</gene>
<sequence>MAPQHNFEKGDAVNVIAGIRHPDLGSKHPEHFGAAGRTGVVLEHDDSDEFPFLVDFGGAGRKSWFKAAWLERSKEAPQPNHSQVSKHGALARKICRMDRSVAVTVANFLLRQGAKSVMDLGCGCGQYLKVLDAVGFHSRGVDLNPYAPELSGGLCAYGDITAPLGHEERSDWALSLEVAEHVPSIFERAFLENINQHAQHGVIISWASRTQIDRGHVNLRDSDEVQAIFAEMGFAYDEPASAMLRAAAAQTSSFGACCGHFAYNLHVFQRMSSSFTPHQDFQMFLDDVSRKGCARHQGSDFSCDVCEFRLYPARPGLTLPSQVLWDLNGVSMAEAELLCCREGPFRCAAVYVDPGSGRIQLLSEVTAPSEWQWDLDAVLRVMHTWNLQGLKRESEVKKPHGKDIAFWTIAEREPCFGVEAGECHEPAAS</sequence>
<comment type="caution">
    <text evidence="1">The sequence shown here is derived from an EMBL/GenBank/DDBJ whole genome shotgun (WGS) entry which is preliminary data.</text>
</comment>
<dbReference type="Pfam" id="PF13489">
    <property type="entry name" value="Methyltransf_23"/>
    <property type="match status" value="1"/>
</dbReference>
<organism evidence="1 2">
    <name type="scientific">Symbiodinium natans</name>
    <dbReference type="NCBI Taxonomy" id="878477"/>
    <lineage>
        <taxon>Eukaryota</taxon>
        <taxon>Sar</taxon>
        <taxon>Alveolata</taxon>
        <taxon>Dinophyceae</taxon>
        <taxon>Suessiales</taxon>
        <taxon>Symbiodiniaceae</taxon>
        <taxon>Symbiodinium</taxon>
    </lineage>
</organism>
<keyword evidence="2" id="KW-1185">Reference proteome</keyword>
<dbReference type="OrthoDB" id="406773at2759"/>
<name>A0A812PCJ8_9DINO</name>
<proteinExistence type="predicted"/>
<evidence type="ECO:0000313" key="2">
    <source>
        <dbReference type="Proteomes" id="UP000604046"/>
    </source>
</evidence>
<protein>
    <submittedName>
        <fullName evidence="1">Uncharacterized protein</fullName>
    </submittedName>
</protein>
<dbReference type="SUPFAM" id="SSF53335">
    <property type="entry name" value="S-adenosyl-L-methionine-dependent methyltransferases"/>
    <property type="match status" value="1"/>
</dbReference>
<dbReference type="Gene3D" id="3.40.50.150">
    <property type="entry name" value="Vaccinia Virus protein VP39"/>
    <property type="match status" value="1"/>
</dbReference>
<dbReference type="EMBL" id="CAJNDS010002156">
    <property type="protein sequence ID" value="CAE7354697.1"/>
    <property type="molecule type" value="Genomic_DNA"/>
</dbReference>
<reference evidence="1" key="1">
    <citation type="submission" date="2021-02" db="EMBL/GenBank/DDBJ databases">
        <authorList>
            <person name="Dougan E. K."/>
            <person name="Rhodes N."/>
            <person name="Thang M."/>
            <person name="Chan C."/>
        </authorList>
    </citation>
    <scope>NUCLEOTIDE SEQUENCE</scope>
</reference>
<dbReference type="InterPro" id="IPR029063">
    <property type="entry name" value="SAM-dependent_MTases_sf"/>
</dbReference>
<dbReference type="AlphaFoldDB" id="A0A812PCJ8"/>
<dbReference type="Proteomes" id="UP000604046">
    <property type="component" value="Unassembled WGS sequence"/>
</dbReference>
<accession>A0A812PCJ8</accession>